<dbReference type="RefSeq" id="WP_247243993.1">
    <property type="nucleotide sequence ID" value="NZ_JALJRA010000007.1"/>
</dbReference>
<accession>A0ABV2H5Q5</accession>
<reference evidence="2 3" key="1">
    <citation type="submission" date="2024-06" db="EMBL/GenBank/DDBJ databases">
        <title>Genomic Encyclopedia of Type Strains, Phase IV (KMG-IV): sequencing the most valuable type-strain genomes for metagenomic binning, comparative biology and taxonomic classification.</title>
        <authorList>
            <person name="Goeker M."/>
        </authorList>
    </citation>
    <scope>NUCLEOTIDE SEQUENCE [LARGE SCALE GENOMIC DNA]</scope>
    <source>
        <strain evidence="2 3">DSM 105042</strain>
    </source>
</reference>
<feature type="domain" description="Sugar 3,4-ketoisomerase QdtA cupin" evidence="1">
    <location>
        <begin position="9"/>
        <end position="135"/>
    </location>
</feature>
<dbReference type="Pfam" id="PF05523">
    <property type="entry name" value="FdtA"/>
    <property type="match status" value="1"/>
</dbReference>
<evidence type="ECO:0000313" key="3">
    <source>
        <dbReference type="Proteomes" id="UP001549031"/>
    </source>
</evidence>
<protein>
    <submittedName>
        <fullName evidence="2">dTDP-4-dehydrorhamnose 3,5-epimerase-like enzyme</fullName>
    </submittedName>
</protein>
<comment type="caution">
    <text evidence="2">The sequence shown here is derived from an EMBL/GenBank/DDBJ whole genome shotgun (WGS) entry which is preliminary data.</text>
</comment>
<organism evidence="2 3">
    <name type="scientific">Pseudorhizobium tarimense</name>
    <dbReference type="NCBI Taxonomy" id="1079109"/>
    <lineage>
        <taxon>Bacteria</taxon>
        <taxon>Pseudomonadati</taxon>
        <taxon>Pseudomonadota</taxon>
        <taxon>Alphaproteobacteria</taxon>
        <taxon>Hyphomicrobiales</taxon>
        <taxon>Rhizobiaceae</taxon>
        <taxon>Rhizobium/Agrobacterium group</taxon>
        <taxon>Pseudorhizobium</taxon>
    </lineage>
</organism>
<sequence length="140" mass="15605">MSAERPKERLILLPTISDSRGILGFAQEGDHVPFAIKRMYYMYSIPTGATRGAHAHRACQRLLIALNGSVKVTIDDGHRRDLIKLTSPSAGLHIPAGLWIDLDDFSEGTILAALASHPYEESDYLRDYEAFLAYANENFQ</sequence>
<dbReference type="InterPro" id="IPR014710">
    <property type="entry name" value="RmlC-like_jellyroll"/>
</dbReference>
<name>A0ABV2H5Q5_9HYPH</name>
<evidence type="ECO:0000259" key="1">
    <source>
        <dbReference type="Pfam" id="PF05523"/>
    </source>
</evidence>
<dbReference type="Proteomes" id="UP001549031">
    <property type="component" value="Unassembled WGS sequence"/>
</dbReference>
<evidence type="ECO:0000313" key="2">
    <source>
        <dbReference type="EMBL" id="MET3585880.1"/>
    </source>
</evidence>
<dbReference type="InterPro" id="IPR008894">
    <property type="entry name" value="QdtA_cupin_dom"/>
</dbReference>
<dbReference type="InterPro" id="IPR011051">
    <property type="entry name" value="RmlC_Cupin_sf"/>
</dbReference>
<dbReference type="Gene3D" id="2.60.120.10">
    <property type="entry name" value="Jelly Rolls"/>
    <property type="match status" value="1"/>
</dbReference>
<proteinExistence type="predicted"/>
<gene>
    <name evidence="2" type="ORF">ABID21_001995</name>
</gene>
<dbReference type="EMBL" id="JBEPLJ010000007">
    <property type="protein sequence ID" value="MET3585880.1"/>
    <property type="molecule type" value="Genomic_DNA"/>
</dbReference>
<keyword evidence="3" id="KW-1185">Reference proteome</keyword>
<dbReference type="CDD" id="cd20292">
    <property type="entry name" value="cupin_QdtA-like"/>
    <property type="match status" value="1"/>
</dbReference>
<dbReference type="SUPFAM" id="SSF51182">
    <property type="entry name" value="RmlC-like cupins"/>
    <property type="match status" value="1"/>
</dbReference>